<dbReference type="OrthoDB" id="9763310at2"/>
<dbReference type="SUPFAM" id="SSF52540">
    <property type="entry name" value="P-loop containing nucleoside triphosphate hydrolases"/>
    <property type="match status" value="1"/>
</dbReference>
<organism evidence="8 9">
    <name type="scientific">Levilactobacillus namurensis DSM 19117</name>
    <dbReference type="NCBI Taxonomy" id="1423773"/>
    <lineage>
        <taxon>Bacteria</taxon>
        <taxon>Bacillati</taxon>
        <taxon>Bacillota</taxon>
        <taxon>Bacilli</taxon>
        <taxon>Lactobacillales</taxon>
        <taxon>Lactobacillaceae</taxon>
        <taxon>Levilactobacillus</taxon>
    </lineage>
</organism>
<name>A0A0R1K4T6_9LACO</name>
<gene>
    <name evidence="8" type="ORF">FD30_GL000029</name>
</gene>
<evidence type="ECO:0000256" key="4">
    <source>
        <dbReference type="ARBA" id="ARBA00022840"/>
    </source>
</evidence>
<dbReference type="SMART" id="SM00487">
    <property type="entry name" value="DEXDc"/>
    <property type="match status" value="1"/>
</dbReference>
<dbReference type="PANTHER" id="PTHR13710:SF84">
    <property type="entry name" value="ATP-DEPENDENT DNA HELICASE RECS-RELATED"/>
    <property type="match status" value="1"/>
</dbReference>
<evidence type="ECO:0000256" key="5">
    <source>
        <dbReference type="ARBA" id="ARBA00023125"/>
    </source>
</evidence>
<reference evidence="8 9" key="1">
    <citation type="journal article" date="2015" name="Genome Announc.">
        <title>Expanding the biotechnology potential of lactobacilli through comparative genomics of 213 strains and associated genera.</title>
        <authorList>
            <person name="Sun Z."/>
            <person name="Harris H.M."/>
            <person name="McCann A."/>
            <person name="Guo C."/>
            <person name="Argimon S."/>
            <person name="Zhang W."/>
            <person name="Yang X."/>
            <person name="Jeffery I.B."/>
            <person name="Cooney J.C."/>
            <person name="Kagawa T.F."/>
            <person name="Liu W."/>
            <person name="Song Y."/>
            <person name="Salvetti E."/>
            <person name="Wrobel A."/>
            <person name="Rasinkangas P."/>
            <person name="Parkhill J."/>
            <person name="Rea M.C."/>
            <person name="O'Sullivan O."/>
            <person name="Ritari J."/>
            <person name="Douillard F.P."/>
            <person name="Paul Ross R."/>
            <person name="Yang R."/>
            <person name="Briner A.E."/>
            <person name="Felis G.E."/>
            <person name="de Vos W.M."/>
            <person name="Barrangou R."/>
            <person name="Klaenhammer T.R."/>
            <person name="Caufield P.W."/>
            <person name="Cui Y."/>
            <person name="Zhang H."/>
            <person name="O'Toole P.W."/>
        </authorList>
    </citation>
    <scope>NUCLEOTIDE SEQUENCE [LARGE SCALE GENOMIC DNA]</scope>
    <source>
        <strain evidence="8 9">DSM 19117</strain>
    </source>
</reference>
<dbReference type="AlphaFoldDB" id="A0A0R1K4T6"/>
<dbReference type="PROSITE" id="PS51192">
    <property type="entry name" value="HELICASE_ATP_BIND_1"/>
    <property type="match status" value="1"/>
</dbReference>
<keyword evidence="5" id="KW-0238">DNA-binding</keyword>
<dbReference type="PROSITE" id="PS00690">
    <property type="entry name" value="DEAH_ATP_HELICASE"/>
    <property type="match status" value="1"/>
</dbReference>
<feature type="domain" description="Helicase C-terminal" evidence="7">
    <location>
        <begin position="205"/>
        <end position="365"/>
    </location>
</feature>
<dbReference type="PANTHER" id="PTHR13710">
    <property type="entry name" value="DNA HELICASE RECQ FAMILY MEMBER"/>
    <property type="match status" value="1"/>
</dbReference>
<dbReference type="InterPro" id="IPR027417">
    <property type="entry name" value="P-loop_NTPase"/>
</dbReference>
<dbReference type="CDD" id="cd17920">
    <property type="entry name" value="DEXHc_RecQ"/>
    <property type="match status" value="1"/>
</dbReference>
<dbReference type="GeneID" id="84781897"/>
<dbReference type="NCBIfam" id="TIGR00614">
    <property type="entry name" value="recQ_fam"/>
    <property type="match status" value="1"/>
</dbReference>
<dbReference type="GO" id="GO:0030894">
    <property type="term" value="C:replisome"/>
    <property type="evidence" value="ECO:0007669"/>
    <property type="project" value="TreeGrafter"/>
</dbReference>
<evidence type="ECO:0000313" key="8">
    <source>
        <dbReference type="EMBL" id="KRK78200.1"/>
    </source>
</evidence>
<dbReference type="RefSeq" id="WP_082604749.1">
    <property type="nucleotide sequence ID" value="NZ_AZDT01000001.1"/>
</dbReference>
<evidence type="ECO:0000256" key="1">
    <source>
        <dbReference type="ARBA" id="ARBA00022741"/>
    </source>
</evidence>
<dbReference type="SMART" id="SM00490">
    <property type="entry name" value="HELICc"/>
    <property type="match status" value="1"/>
</dbReference>
<dbReference type="GO" id="GO:0043138">
    <property type="term" value="F:3'-5' DNA helicase activity"/>
    <property type="evidence" value="ECO:0007669"/>
    <property type="project" value="TreeGrafter"/>
</dbReference>
<dbReference type="PROSITE" id="PS51194">
    <property type="entry name" value="HELICASE_CTER"/>
    <property type="match status" value="1"/>
</dbReference>
<dbReference type="GO" id="GO:0006310">
    <property type="term" value="P:DNA recombination"/>
    <property type="evidence" value="ECO:0007669"/>
    <property type="project" value="InterPro"/>
</dbReference>
<keyword evidence="3 8" id="KW-0347">Helicase</keyword>
<keyword evidence="4" id="KW-0067">ATP-binding</keyword>
<dbReference type="InterPro" id="IPR002464">
    <property type="entry name" value="DNA/RNA_helicase_DEAH_CS"/>
</dbReference>
<dbReference type="PATRIC" id="fig|1423773.3.peg.29"/>
<accession>A0A0R1K4T6</accession>
<keyword evidence="9" id="KW-1185">Reference proteome</keyword>
<dbReference type="Proteomes" id="UP000051162">
    <property type="component" value="Unassembled WGS sequence"/>
</dbReference>
<evidence type="ECO:0000256" key="3">
    <source>
        <dbReference type="ARBA" id="ARBA00022806"/>
    </source>
</evidence>
<sequence>MESLTASLERVFGYTTFRAGQQAALTALEDQKDTLAVLPTGAGKTLIYQLYGYRHPGCVLVVSPLLALMNDQVDRMRVAGFRQVAAVTSLTSFTERQEILAQLDQYRFLFLSPEMLAQPAVLSRIQQISLSLLVVDEAHCIVQWGPDFRPEYLLLGAIRERLGRPLALLLTATADHTTRIEIAKQMRVTPTVVAEPIDRPNVFLDVETVANETEKRERLLGLVSQLQTPGVVYFSSKQQATDTASWLQEQTGLAVAAYHAGLSSEDRFKIQQQFMQDDLAVICATSAFGMGIDKNDIRFVIHYHLPADLGSYVQEMGRAGRDGQTSVAILLYAPGDERLPQALNETNRPDDVTIRRFYATPQHFSLEEPGIRLLTFYRDHGISEPAVHALFERRERERRAALDRMVAYVREPTCLRQNWLTAFDQTAPDHQAKTCCAPGGQDLDITALGLRRTPAEAVTAPNSDWQTQLAGLLTAAPAVPEG</sequence>
<dbReference type="STRING" id="1423773.FD30_GL000029"/>
<dbReference type="GO" id="GO:0009378">
    <property type="term" value="F:four-way junction helicase activity"/>
    <property type="evidence" value="ECO:0007669"/>
    <property type="project" value="TreeGrafter"/>
</dbReference>
<dbReference type="GO" id="GO:0043590">
    <property type="term" value="C:bacterial nucleoid"/>
    <property type="evidence" value="ECO:0007669"/>
    <property type="project" value="TreeGrafter"/>
</dbReference>
<dbReference type="GO" id="GO:0005524">
    <property type="term" value="F:ATP binding"/>
    <property type="evidence" value="ECO:0007669"/>
    <property type="project" value="UniProtKB-KW"/>
</dbReference>
<keyword evidence="1" id="KW-0547">Nucleotide-binding</keyword>
<dbReference type="EMBL" id="AZDT01000001">
    <property type="protein sequence ID" value="KRK78200.1"/>
    <property type="molecule type" value="Genomic_DNA"/>
</dbReference>
<evidence type="ECO:0000313" key="9">
    <source>
        <dbReference type="Proteomes" id="UP000051162"/>
    </source>
</evidence>
<dbReference type="GO" id="GO:0016787">
    <property type="term" value="F:hydrolase activity"/>
    <property type="evidence" value="ECO:0007669"/>
    <property type="project" value="UniProtKB-KW"/>
</dbReference>
<dbReference type="InterPro" id="IPR014001">
    <property type="entry name" value="Helicase_ATP-bd"/>
</dbReference>
<dbReference type="InterPro" id="IPR004589">
    <property type="entry name" value="DNA_helicase_ATP-dep_RecQ"/>
</dbReference>
<dbReference type="Gene3D" id="3.40.50.300">
    <property type="entry name" value="P-loop containing nucleotide triphosphate hydrolases"/>
    <property type="match status" value="2"/>
</dbReference>
<proteinExistence type="predicted"/>
<dbReference type="GO" id="GO:0003677">
    <property type="term" value="F:DNA binding"/>
    <property type="evidence" value="ECO:0007669"/>
    <property type="project" value="UniProtKB-KW"/>
</dbReference>
<evidence type="ECO:0000259" key="6">
    <source>
        <dbReference type="PROSITE" id="PS51192"/>
    </source>
</evidence>
<dbReference type="Pfam" id="PF00270">
    <property type="entry name" value="DEAD"/>
    <property type="match status" value="1"/>
</dbReference>
<evidence type="ECO:0000256" key="2">
    <source>
        <dbReference type="ARBA" id="ARBA00022801"/>
    </source>
</evidence>
<dbReference type="InterPro" id="IPR001650">
    <property type="entry name" value="Helicase_C-like"/>
</dbReference>
<protein>
    <submittedName>
        <fullName evidence="8">Superfamily II DNA helicase</fullName>
    </submittedName>
</protein>
<evidence type="ECO:0000259" key="7">
    <source>
        <dbReference type="PROSITE" id="PS51194"/>
    </source>
</evidence>
<dbReference type="GO" id="GO:0006281">
    <property type="term" value="P:DNA repair"/>
    <property type="evidence" value="ECO:0007669"/>
    <property type="project" value="TreeGrafter"/>
</dbReference>
<keyword evidence="2" id="KW-0378">Hydrolase</keyword>
<feature type="domain" description="Helicase ATP-binding" evidence="6">
    <location>
        <begin position="25"/>
        <end position="192"/>
    </location>
</feature>
<dbReference type="GO" id="GO:0005737">
    <property type="term" value="C:cytoplasm"/>
    <property type="evidence" value="ECO:0007669"/>
    <property type="project" value="TreeGrafter"/>
</dbReference>
<dbReference type="Pfam" id="PF00271">
    <property type="entry name" value="Helicase_C"/>
    <property type="match status" value="1"/>
</dbReference>
<comment type="caution">
    <text evidence="8">The sequence shown here is derived from an EMBL/GenBank/DDBJ whole genome shotgun (WGS) entry which is preliminary data.</text>
</comment>
<dbReference type="InterPro" id="IPR011545">
    <property type="entry name" value="DEAD/DEAH_box_helicase_dom"/>
</dbReference>